<dbReference type="PANTHER" id="PTHR42695">
    <property type="entry name" value="GLUTAMINE AMIDOTRANSFERASE YLR126C-RELATED"/>
    <property type="match status" value="1"/>
</dbReference>
<keyword evidence="1" id="KW-0436">Ligase</keyword>
<reference evidence="1" key="1">
    <citation type="submission" date="2023-03" db="EMBL/GenBank/DDBJ databases">
        <title>Mating type loci evolution in Malassezia.</title>
        <authorList>
            <person name="Coelho M.A."/>
        </authorList>
    </citation>
    <scope>NUCLEOTIDE SEQUENCE</scope>
    <source>
        <strain evidence="1">CBS 11721</strain>
    </source>
</reference>
<dbReference type="AlphaFoldDB" id="A0AAF0EUG6"/>
<dbReference type="SUPFAM" id="SSF52317">
    <property type="entry name" value="Class I glutamine amidotransferase-like"/>
    <property type="match status" value="1"/>
</dbReference>
<dbReference type="EMBL" id="CP119879">
    <property type="protein sequence ID" value="WFD35349.1"/>
    <property type="molecule type" value="Genomic_DNA"/>
</dbReference>
<accession>A0AAF0EUG6</accession>
<dbReference type="GO" id="GO:0005634">
    <property type="term" value="C:nucleus"/>
    <property type="evidence" value="ECO:0007669"/>
    <property type="project" value="TreeGrafter"/>
</dbReference>
<proteinExistence type="predicted"/>
<dbReference type="EC" id="6.3.5.2" evidence="1"/>
<evidence type="ECO:0000313" key="2">
    <source>
        <dbReference type="Proteomes" id="UP001219933"/>
    </source>
</evidence>
<dbReference type="PANTHER" id="PTHR42695:SF5">
    <property type="entry name" value="GLUTAMINE AMIDOTRANSFERASE YLR126C-RELATED"/>
    <property type="match status" value="1"/>
</dbReference>
<dbReference type="Proteomes" id="UP001219933">
    <property type="component" value="Chromosome 3"/>
</dbReference>
<gene>
    <name evidence="1" type="ORF">MCUN1_002203</name>
</gene>
<dbReference type="GO" id="GO:0003922">
    <property type="term" value="F:GMP synthase (glutamine-hydrolyzing) activity"/>
    <property type="evidence" value="ECO:0007669"/>
    <property type="project" value="UniProtKB-EC"/>
</dbReference>
<dbReference type="Gene3D" id="3.40.50.880">
    <property type="match status" value="1"/>
</dbReference>
<dbReference type="InterPro" id="IPR029062">
    <property type="entry name" value="Class_I_gatase-like"/>
</dbReference>
<evidence type="ECO:0000313" key="1">
    <source>
        <dbReference type="EMBL" id="WFD35349.1"/>
    </source>
</evidence>
<name>A0AAF0EUG6_9BASI</name>
<protein>
    <submittedName>
        <fullName evidence="1">GMP synthase (Glutamine-hydrolyzing)</fullName>
        <ecNumber evidence="1">6.3.5.2</ecNumber>
    </submittedName>
</protein>
<organism evidence="1 2">
    <name type="scientific">Malassezia cuniculi</name>
    <dbReference type="NCBI Taxonomy" id="948313"/>
    <lineage>
        <taxon>Eukaryota</taxon>
        <taxon>Fungi</taxon>
        <taxon>Dikarya</taxon>
        <taxon>Basidiomycota</taxon>
        <taxon>Ustilaginomycotina</taxon>
        <taxon>Malasseziomycetes</taxon>
        <taxon>Malasseziales</taxon>
        <taxon>Malasseziaceae</taxon>
        <taxon>Malassezia</taxon>
    </lineage>
</organism>
<dbReference type="InterPro" id="IPR044992">
    <property type="entry name" value="ChyE-like"/>
</dbReference>
<keyword evidence="2" id="KW-1185">Reference proteome</keyword>
<dbReference type="GO" id="GO:0005829">
    <property type="term" value="C:cytosol"/>
    <property type="evidence" value="ECO:0007669"/>
    <property type="project" value="TreeGrafter"/>
</dbReference>
<sequence length="324" mass="34942">MSQVEGLDTGSITHTISVAILVAGKPSQSTADSLGGGGYEMMIARLLQESLTAIPRFHYHQKKVLQVGAFDVTAGELPDDQQLAEGEWDALLVTGSSESPADDKPWINDLTKFLRHTAEQHPLVRIIGFGFGHQIIARAFGGEIAKNPTGWELGDLSSKLTGTGHEVLSYPDDLDNICLIHLNQYHVTKTPPPFNESNFSVLASTDNAPVQGLVLRYHTEAPPLPSLAETSAFVAYDVDDFCAKSAGPMPVRNAHILTFQGHPEFTKEIWTHELQCMADQHSIDASIASGAMARAPENRDAIHVGAIILAMLGVEPASANEDFA</sequence>